<dbReference type="GO" id="GO:0016787">
    <property type="term" value="F:hydrolase activity"/>
    <property type="evidence" value="ECO:0007669"/>
    <property type="project" value="UniProtKB-KW"/>
</dbReference>
<dbReference type="InterPro" id="IPR014014">
    <property type="entry name" value="RNA_helicase_DEAD_Q_motif"/>
</dbReference>
<feature type="region of interest" description="Disordered" evidence="7">
    <location>
        <begin position="194"/>
        <end position="282"/>
    </location>
</feature>
<evidence type="ECO:0000256" key="1">
    <source>
        <dbReference type="ARBA" id="ARBA00022741"/>
    </source>
</evidence>
<keyword evidence="3 6" id="KW-0347">Helicase</keyword>
<dbReference type="GO" id="GO:0003724">
    <property type="term" value="F:RNA helicase activity"/>
    <property type="evidence" value="ECO:0007669"/>
    <property type="project" value="UniProtKB-EC"/>
</dbReference>
<keyword evidence="2 6" id="KW-0378">Hydrolase</keyword>
<proteinExistence type="inferred from homology"/>
<evidence type="ECO:0000256" key="2">
    <source>
        <dbReference type="ARBA" id="ARBA00022801"/>
    </source>
</evidence>
<evidence type="ECO:0000256" key="6">
    <source>
        <dbReference type="RuleBase" id="RU365068"/>
    </source>
</evidence>
<comment type="domain">
    <text evidence="6">The Q motif is unique to and characteristic of the DEAD box family of RNA helicases and controls ATP binding and hydrolysis.</text>
</comment>
<evidence type="ECO:0000256" key="4">
    <source>
        <dbReference type="ARBA" id="ARBA00022840"/>
    </source>
</evidence>
<dbReference type="eggNOG" id="KOG0343">
    <property type="taxonomic scope" value="Eukaryota"/>
</dbReference>
<dbReference type="InterPro" id="IPR027417">
    <property type="entry name" value="P-loop_NTPase"/>
</dbReference>
<evidence type="ECO:0000313" key="10">
    <source>
        <dbReference type="Proteomes" id="UP000030645"/>
    </source>
</evidence>
<dbReference type="SUPFAM" id="SSF52540">
    <property type="entry name" value="P-loop containing nucleoside triphosphate hydrolases"/>
    <property type="match status" value="1"/>
</dbReference>
<dbReference type="PANTHER" id="PTHR24031">
    <property type="entry name" value="RNA HELICASE"/>
    <property type="match status" value="1"/>
</dbReference>
<accession>W9RE98</accession>
<dbReference type="STRING" id="981085.W9RE98"/>
<sequence>MRKPKSTPVRKQSRPSEDYEIELLNSWINAQKPDRGSNPLSLPPLPSDAPVGCLLDGGAASFSRFSGARMFSQLPLSRRTMKGLRQSKYLKMTEIQTASLPHALAGRDVLLAAKESSGRILAFVIPCLQYIRISGEVGKEIVAEMALFENFKPNTHLQTNERVSVGLYERYITRELKDFQDLFAFLKPYLDSFEEPSENPVEASMSNQIENEDASDSDSENNVDLPSSDSGNDGADDVFDSDSGNEWDGDNENDEADEQPGSDSGNDEGEDSMMNDETRYFI</sequence>
<dbReference type="Proteomes" id="UP000030645">
    <property type="component" value="Unassembled WGS sequence"/>
</dbReference>
<feature type="domain" description="DEAD-box RNA helicase Q" evidence="8">
    <location>
        <begin position="69"/>
        <end position="97"/>
    </location>
</feature>
<comment type="function">
    <text evidence="6">RNA helicase.</text>
</comment>
<evidence type="ECO:0000313" key="9">
    <source>
        <dbReference type="EMBL" id="EXB52684.1"/>
    </source>
</evidence>
<comment type="similarity">
    <text evidence="6">Belongs to the DEAD box helicase family.</text>
</comment>
<protein>
    <recommendedName>
        <fullName evidence="6">ATP-dependent RNA helicase</fullName>
        <ecNumber evidence="6">3.6.4.13</ecNumber>
    </recommendedName>
</protein>
<organism evidence="9 10">
    <name type="scientific">Morus notabilis</name>
    <dbReference type="NCBI Taxonomy" id="981085"/>
    <lineage>
        <taxon>Eukaryota</taxon>
        <taxon>Viridiplantae</taxon>
        <taxon>Streptophyta</taxon>
        <taxon>Embryophyta</taxon>
        <taxon>Tracheophyta</taxon>
        <taxon>Spermatophyta</taxon>
        <taxon>Magnoliopsida</taxon>
        <taxon>eudicotyledons</taxon>
        <taxon>Gunneridae</taxon>
        <taxon>Pentapetalae</taxon>
        <taxon>rosids</taxon>
        <taxon>fabids</taxon>
        <taxon>Rosales</taxon>
        <taxon>Moraceae</taxon>
        <taxon>Moreae</taxon>
        <taxon>Morus</taxon>
    </lineage>
</organism>
<dbReference type="Gene3D" id="3.40.50.300">
    <property type="entry name" value="P-loop containing nucleotide triphosphate hydrolases"/>
    <property type="match status" value="1"/>
</dbReference>
<dbReference type="EC" id="3.6.4.13" evidence="6"/>
<evidence type="ECO:0000256" key="5">
    <source>
        <dbReference type="PROSITE-ProRule" id="PRU00552"/>
    </source>
</evidence>
<comment type="catalytic activity">
    <reaction evidence="6">
        <text>ATP + H2O = ADP + phosphate + H(+)</text>
        <dbReference type="Rhea" id="RHEA:13065"/>
        <dbReference type="ChEBI" id="CHEBI:15377"/>
        <dbReference type="ChEBI" id="CHEBI:15378"/>
        <dbReference type="ChEBI" id="CHEBI:30616"/>
        <dbReference type="ChEBI" id="CHEBI:43474"/>
        <dbReference type="ChEBI" id="CHEBI:456216"/>
        <dbReference type="EC" id="3.6.4.13"/>
    </reaction>
</comment>
<keyword evidence="6" id="KW-0694">RNA-binding</keyword>
<dbReference type="GO" id="GO:0003723">
    <property type="term" value="F:RNA binding"/>
    <property type="evidence" value="ECO:0007669"/>
    <property type="project" value="UniProtKB-UniRule"/>
</dbReference>
<evidence type="ECO:0000256" key="7">
    <source>
        <dbReference type="SAM" id="MobiDB-lite"/>
    </source>
</evidence>
<evidence type="ECO:0000259" key="8">
    <source>
        <dbReference type="PROSITE" id="PS51195"/>
    </source>
</evidence>
<feature type="compositionally biased region" description="Polar residues" evidence="7">
    <location>
        <begin position="222"/>
        <end position="231"/>
    </location>
</feature>
<dbReference type="AlphaFoldDB" id="W9RE98"/>
<feature type="compositionally biased region" description="Acidic residues" evidence="7">
    <location>
        <begin position="234"/>
        <end position="274"/>
    </location>
</feature>
<reference evidence="10" key="1">
    <citation type="submission" date="2013-01" db="EMBL/GenBank/DDBJ databases">
        <title>Draft Genome Sequence of a Mulberry Tree, Morus notabilis C.K. Schneid.</title>
        <authorList>
            <person name="He N."/>
            <person name="Zhao S."/>
        </authorList>
    </citation>
    <scope>NUCLEOTIDE SEQUENCE</scope>
</reference>
<feature type="short sequence motif" description="Q motif" evidence="5">
    <location>
        <begin position="69"/>
        <end position="97"/>
    </location>
</feature>
<dbReference type="PROSITE" id="PS51195">
    <property type="entry name" value="Q_MOTIF"/>
    <property type="match status" value="1"/>
</dbReference>
<gene>
    <name evidence="9" type="ORF">L484_022461</name>
</gene>
<keyword evidence="10" id="KW-1185">Reference proteome</keyword>
<dbReference type="EMBL" id="KE344072">
    <property type="protein sequence ID" value="EXB52684.1"/>
    <property type="molecule type" value="Genomic_DNA"/>
</dbReference>
<keyword evidence="1 6" id="KW-0547">Nucleotide-binding</keyword>
<evidence type="ECO:0000256" key="3">
    <source>
        <dbReference type="ARBA" id="ARBA00022806"/>
    </source>
</evidence>
<feature type="compositionally biased region" description="Acidic residues" evidence="7">
    <location>
        <begin position="210"/>
        <end position="221"/>
    </location>
</feature>
<keyword evidence="4 6" id="KW-0067">ATP-binding</keyword>
<name>W9RE98_9ROSA</name>
<dbReference type="GO" id="GO:0005524">
    <property type="term" value="F:ATP binding"/>
    <property type="evidence" value="ECO:0007669"/>
    <property type="project" value="UniProtKB-UniRule"/>
</dbReference>